<dbReference type="SUPFAM" id="SSF56801">
    <property type="entry name" value="Acetyl-CoA synthetase-like"/>
    <property type="match status" value="1"/>
</dbReference>
<dbReference type="PROSITE" id="PS00455">
    <property type="entry name" value="AMP_BINDING"/>
    <property type="match status" value="1"/>
</dbReference>
<keyword evidence="4 13" id="KW-0276">Fatty acid metabolism</keyword>
<evidence type="ECO:0000256" key="4">
    <source>
        <dbReference type="ARBA" id="ARBA00022832"/>
    </source>
</evidence>
<dbReference type="AlphaFoldDB" id="B3S7J0"/>
<organism evidence="15 16">
    <name type="scientific">Trichoplax adhaerens</name>
    <name type="common">Trichoplax reptans</name>
    <dbReference type="NCBI Taxonomy" id="10228"/>
    <lineage>
        <taxon>Eukaryota</taxon>
        <taxon>Metazoa</taxon>
        <taxon>Placozoa</taxon>
        <taxon>Uniplacotomia</taxon>
        <taxon>Trichoplacea</taxon>
        <taxon>Trichoplacidae</taxon>
        <taxon>Trichoplax</taxon>
    </lineage>
</organism>
<keyword evidence="5 13" id="KW-0067">ATP-binding</keyword>
<evidence type="ECO:0000256" key="1">
    <source>
        <dbReference type="ARBA" id="ARBA00006432"/>
    </source>
</evidence>
<dbReference type="InterPro" id="IPR042099">
    <property type="entry name" value="ANL_N_sf"/>
</dbReference>
<dbReference type="PANTHER" id="PTHR43272">
    <property type="entry name" value="LONG-CHAIN-FATTY-ACID--COA LIGASE"/>
    <property type="match status" value="1"/>
</dbReference>
<keyword evidence="16" id="KW-1185">Reference proteome</keyword>
<reference evidence="15 16" key="1">
    <citation type="journal article" date="2008" name="Nature">
        <title>The Trichoplax genome and the nature of placozoans.</title>
        <authorList>
            <person name="Srivastava M."/>
            <person name="Begovic E."/>
            <person name="Chapman J."/>
            <person name="Putnam N.H."/>
            <person name="Hellsten U."/>
            <person name="Kawashima T."/>
            <person name="Kuo A."/>
            <person name="Mitros T."/>
            <person name="Salamov A."/>
            <person name="Carpenter M.L."/>
            <person name="Signorovitch A.Y."/>
            <person name="Moreno M.A."/>
            <person name="Kamm K."/>
            <person name="Grimwood J."/>
            <person name="Schmutz J."/>
            <person name="Shapiro H."/>
            <person name="Grigoriev I.V."/>
            <person name="Buss L.W."/>
            <person name="Schierwater B."/>
            <person name="Dellaporta S.L."/>
            <person name="Rokhsar D.S."/>
        </authorList>
    </citation>
    <scope>NUCLEOTIDE SEQUENCE [LARGE SCALE GENOMIC DNA]</scope>
    <source>
        <strain evidence="15 16">Grell-BS-1999</strain>
    </source>
</reference>
<evidence type="ECO:0000256" key="11">
    <source>
        <dbReference type="ARBA" id="ARBA00024565"/>
    </source>
</evidence>
<evidence type="ECO:0000256" key="3">
    <source>
        <dbReference type="ARBA" id="ARBA00022741"/>
    </source>
</evidence>
<dbReference type="InterPro" id="IPR000873">
    <property type="entry name" value="AMP-dep_synth/lig_dom"/>
</dbReference>
<proteinExistence type="inferred from homology"/>
<keyword evidence="3 13" id="KW-0547">Nucleotide-binding</keyword>
<evidence type="ECO:0000256" key="7">
    <source>
        <dbReference type="ARBA" id="ARBA00024484"/>
    </source>
</evidence>
<dbReference type="OMA" id="KCPIVEH"/>
<comment type="function">
    <text evidence="13">Catalyzes the conversion of long-chain fatty acids to their active form acyl-CoAs for both synthesis of cellular lipids, and degradation via beta-oxidation.</text>
</comment>
<dbReference type="GO" id="GO:0005524">
    <property type="term" value="F:ATP binding"/>
    <property type="evidence" value="ECO:0007669"/>
    <property type="project" value="UniProtKB-KW"/>
</dbReference>
<dbReference type="eggNOG" id="KOG1256">
    <property type="taxonomic scope" value="Eukaryota"/>
</dbReference>
<dbReference type="GO" id="GO:0005783">
    <property type="term" value="C:endoplasmic reticulum"/>
    <property type="evidence" value="ECO:0000318"/>
    <property type="project" value="GO_Central"/>
</dbReference>
<comment type="catalytic activity">
    <reaction evidence="12">
        <text>hexadecanoate + ATP + CoA = hexadecanoyl-CoA + AMP + diphosphate</text>
        <dbReference type="Rhea" id="RHEA:30751"/>
        <dbReference type="ChEBI" id="CHEBI:7896"/>
        <dbReference type="ChEBI" id="CHEBI:30616"/>
        <dbReference type="ChEBI" id="CHEBI:33019"/>
        <dbReference type="ChEBI" id="CHEBI:57287"/>
        <dbReference type="ChEBI" id="CHEBI:57379"/>
        <dbReference type="ChEBI" id="CHEBI:456215"/>
    </reaction>
    <physiologicalReaction direction="left-to-right" evidence="12">
        <dbReference type="Rhea" id="RHEA:30752"/>
    </physiologicalReaction>
</comment>
<dbReference type="Proteomes" id="UP000009022">
    <property type="component" value="Unassembled WGS sequence"/>
</dbReference>
<evidence type="ECO:0000256" key="12">
    <source>
        <dbReference type="ARBA" id="ARBA00049139"/>
    </source>
</evidence>
<evidence type="ECO:0000256" key="5">
    <source>
        <dbReference type="ARBA" id="ARBA00022840"/>
    </source>
</evidence>
<dbReference type="GO" id="GO:0004467">
    <property type="term" value="F:long-chain fatty acid-CoA ligase activity"/>
    <property type="evidence" value="ECO:0000318"/>
    <property type="project" value="GO_Central"/>
</dbReference>
<dbReference type="OrthoDB" id="1700726at2759"/>
<feature type="domain" description="AMP-dependent synthetase/ligase" evidence="14">
    <location>
        <begin position="64"/>
        <end position="461"/>
    </location>
</feature>
<evidence type="ECO:0000256" key="2">
    <source>
        <dbReference type="ARBA" id="ARBA00022598"/>
    </source>
</evidence>
<evidence type="ECO:0000256" key="8">
    <source>
        <dbReference type="ARBA" id="ARBA00024495"/>
    </source>
</evidence>
<evidence type="ECO:0000313" key="15">
    <source>
        <dbReference type="EMBL" id="EDV21206.1"/>
    </source>
</evidence>
<evidence type="ECO:0000256" key="6">
    <source>
        <dbReference type="ARBA" id="ARBA00024469"/>
    </source>
</evidence>
<comment type="catalytic activity">
    <reaction evidence="6">
        <text>5-hydroxy-(6E,8Z,11Z,14Z)-eicosatetraenoate + ATP + CoA = 5-hydroxy-(6E,8Z,11Z,14Z)-eicosatetraenoyl-CoA + AMP + diphosphate</text>
        <dbReference type="Rhea" id="RHEA:52108"/>
        <dbReference type="ChEBI" id="CHEBI:30616"/>
        <dbReference type="ChEBI" id="CHEBI:33019"/>
        <dbReference type="ChEBI" id="CHEBI:57287"/>
        <dbReference type="ChEBI" id="CHEBI:65341"/>
        <dbReference type="ChEBI" id="CHEBI:136407"/>
        <dbReference type="ChEBI" id="CHEBI:456215"/>
    </reaction>
    <physiologicalReaction direction="left-to-right" evidence="6">
        <dbReference type="Rhea" id="RHEA:52109"/>
    </physiologicalReaction>
</comment>
<dbReference type="HOGENOM" id="CLU_000022_45_4_1"/>
<keyword evidence="2 13" id="KW-0436">Ligase</keyword>
<dbReference type="FunCoup" id="B3S7J0">
    <property type="interactions" value="1644"/>
</dbReference>
<sequence>MSAFLPGGGLPRCTVLDKGDGSRVHAGLEDPNQLLEYLYEDSKTVLECLHRGARVSNNGPCLGYRDGDGPYQWIHYNEVIEKAEAIGSGLVSLGSSPGEDTFVAIYSQNRPEWIMCEHACYSYSMVVVALYDTLGKDSCRYILDQTKCTTAICDNSEKVNSLLLLCDELPNLRNIIKIDDVTPEEKARASKINVNLLQLSELEPATPNSLATLCYTSGTTGDPKGAMLDHRSVVANSAGLYSQMKDSVRIEPNDTLLSYLPLAHMLERVIETLMYCEGSQVAFYRGDVKLLMDDLKCARPTVFPCVPRLLNRIYDKVLAGVAESWLKKSIFDMALKYKEREVQKGIIRQNSIWDTLIFKKVQNLLGGRVRLLVSGAAPLSPKVLLFLRAVLGVPVLEGYGQTEATAGTNLNVLGDPTVGHVGPPSMSVKIKLIDVPEMDYYIKDNKGEICFKGPICFRGYFGNAKKTADTIDSDGWIHSGDIGEWLPNGALKIIDRIKHIFKLSQGEYVAPEKIENVYIRCPLVAQIFVYGDSLQSYLVGIIMPDEESAFAWASKRGLKKDLQELSVNETFKEAVMTDLNRLGKENGLKSFEQANKIQLRKFQFKLNCSLWKMVFSRLLLRQNDHKLRKYMKLN</sequence>
<comment type="catalytic activity">
    <reaction evidence="9">
        <text>15-hydroxy-(5Z,8Z,11Z,13E)-eicosatetraenoate + ATP + CoA = 15-hydroxy-(5Z,8Z,11Z,13E)-eicosatetraenoyl-CoA + AMP + diphosphate</text>
        <dbReference type="Rhea" id="RHEA:52116"/>
        <dbReference type="ChEBI" id="CHEBI:30616"/>
        <dbReference type="ChEBI" id="CHEBI:33019"/>
        <dbReference type="ChEBI" id="CHEBI:57287"/>
        <dbReference type="ChEBI" id="CHEBI:78832"/>
        <dbReference type="ChEBI" id="CHEBI:136409"/>
        <dbReference type="ChEBI" id="CHEBI:456215"/>
    </reaction>
    <physiologicalReaction direction="left-to-right" evidence="9">
        <dbReference type="Rhea" id="RHEA:52117"/>
    </physiologicalReaction>
</comment>
<comment type="catalytic activity">
    <reaction evidence="8">
        <text>12-hydroxy-(5Z,8Z,10E,14Z)-eicosatetraenoate + ATP + CoA = 12-hydroxy-(5Z,8Z,10E,14Z)-eicosatetraenoyl-CoA + AMP + diphosphate</text>
        <dbReference type="Rhea" id="RHEA:52112"/>
        <dbReference type="ChEBI" id="CHEBI:30616"/>
        <dbReference type="ChEBI" id="CHEBI:33019"/>
        <dbReference type="ChEBI" id="CHEBI:57287"/>
        <dbReference type="ChEBI" id="CHEBI:90718"/>
        <dbReference type="ChEBI" id="CHEBI:136408"/>
        <dbReference type="ChEBI" id="CHEBI:456215"/>
    </reaction>
    <physiologicalReaction direction="left-to-right" evidence="8">
        <dbReference type="Rhea" id="RHEA:52113"/>
    </physiologicalReaction>
</comment>
<dbReference type="EC" id="6.2.1.3" evidence="13"/>
<dbReference type="GeneID" id="6757386"/>
<dbReference type="STRING" id="10228.B3S7J0"/>
<dbReference type="KEGG" id="tad:TRIADDRAFT_50825"/>
<dbReference type="RefSeq" id="XP_002116173.1">
    <property type="nucleotide sequence ID" value="XM_002116137.1"/>
</dbReference>
<accession>B3S7J0</accession>
<comment type="catalytic activity">
    <reaction evidence="10">
        <text>(5Z,8Z,11Z,14Z)-eicosatetraenoate + ATP + CoA = (5Z,8Z,11Z,14Z)-eicosatetraenoyl-CoA + AMP + diphosphate</text>
        <dbReference type="Rhea" id="RHEA:19713"/>
        <dbReference type="ChEBI" id="CHEBI:30616"/>
        <dbReference type="ChEBI" id="CHEBI:32395"/>
        <dbReference type="ChEBI" id="CHEBI:33019"/>
        <dbReference type="ChEBI" id="CHEBI:57287"/>
        <dbReference type="ChEBI" id="CHEBI:57368"/>
        <dbReference type="ChEBI" id="CHEBI:456215"/>
        <dbReference type="EC" id="6.2.1.15"/>
    </reaction>
    <physiologicalReaction direction="left-to-right" evidence="10">
        <dbReference type="Rhea" id="RHEA:19714"/>
    </physiologicalReaction>
</comment>
<evidence type="ECO:0000256" key="10">
    <source>
        <dbReference type="ARBA" id="ARBA00024548"/>
    </source>
</evidence>
<dbReference type="PANTHER" id="PTHR43272:SF106">
    <property type="entry name" value="LONG-CHAIN-FATTY-ACID--COA LIGASE"/>
    <property type="match status" value="1"/>
</dbReference>
<evidence type="ECO:0000313" key="16">
    <source>
        <dbReference type="Proteomes" id="UP000009022"/>
    </source>
</evidence>
<dbReference type="InterPro" id="IPR045311">
    <property type="entry name" value="LC-FACS_euk"/>
</dbReference>
<dbReference type="PhylomeDB" id="B3S7J0"/>
<comment type="catalytic activity">
    <reaction evidence="11">
        <text>(E)-hexadec-2-enoate + ATP + CoA = (2E)-hexadecenoyl-CoA + AMP + diphosphate</text>
        <dbReference type="Rhea" id="RHEA:36139"/>
        <dbReference type="ChEBI" id="CHEBI:30616"/>
        <dbReference type="ChEBI" id="CHEBI:33019"/>
        <dbReference type="ChEBI" id="CHEBI:57287"/>
        <dbReference type="ChEBI" id="CHEBI:61526"/>
        <dbReference type="ChEBI" id="CHEBI:72745"/>
        <dbReference type="ChEBI" id="CHEBI:456215"/>
    </reaction>
    <physiologicalReaction direction="left-to-right" evidence="11">
        <dbReference type="Rhea" id="RHEA:36140"/>
    </physiologicalReaction>
</comment>
<evidence type="ECO:0000256" key="9">
    <source>
        <dbReference type="ARBA" id="ARBA00024532"/>
    </source>
</evidence>
<dbReference type="InterPro" id="IPR020845">
    <property type="entry name" value="AMP-binding_CS"/>
</dbReference>
<dbReference type="InParanoid" id="B3S7J0"/>
<dbReference type="GO" id="GO:0016020">
    <property type="term" value="C:membrane"/>
    <property type="evidence" value="ECO:0000318"/>
    <property type="project" value="GO_Central"/>
</dbReference>
<protein>
    <recommendedName>
        <fullName evidence="13">Long-chain-fatty-acid--CoA ligase</fullName>
        <ecNumber evidence="13">6.2.1.3</ecNumber>
    </recommendedName>
</protein>
<keyword evidence="13" id="KW-0443">Lipid metabolism</keyword>
<dbReference type="CTD" id="6757386"/>
<dbReference type="CDD" id="cd05927">
    <property type="entry name" value="LC-FACS_euk"/>
    <property type="match status" value="1"/>
</dbReference>
<dbReference type="Pfam" id="PF00501">
    <property type="entry name" value="AMP-binding"/>
    <property type="match status" value="1"/>
</dbReference>
<dbReference type="GO" id="GO:0047676">
    <property type="term" value="F:arachidonate-CoA ligase activity"/>
    <property type="evidence" value="ECO:0007669"/>
    <property type="project" value="UniProtKB-EC"/>
</dbReference>
<gene>
    <name evidence="15" type="ORF">TRIADDRAFT_50825</name>
</gene>
<comment type="similarity">
    <text evidence="1 13">Belongs to the ATP-dependent AMP-binding enzyme family.</text>
</comment>
<evidence type="ECO:0000259" key="14">
    <source>
        <dbReference type="Pfam" id="PF00501"/>
    </source>
</evidence>
<comment type="catalytic activity">
    <reaction evidence="7">
        <text>a long-chain fatty acid + ATP + CoA = a long-chain fatty acyl-CoA + AMP + diphosphate</text>
        <dbReference type="Rhea" id="RHEA:15421"/>
        <dbReference type="ChEBI" id="CHEBI:30616"/>
        <dbReference type="ChEBI" id="CHEBI:33019"/>
        <dbReference type="ChEBI" id="CHEBI:57287"/>
        <dbReference type="ChEBI" id="CHEBI:57560"/>
        <dbReference type="ChEBI" id="CHEBI:83139"/>
        <dbReference type="ChEBI" id="CHEBI:456215"/>
        <dbReference type="EC" id="6.2.1.3"/>
    </reaction>
    <physiologicalReaction direction="left-to-right" evidence="7">
        <dbReference type="Rhea" id="RHEA:15422"/>
    </physiologicalReaction>
</comment>
<dbReference type="EMBL" id="DS985254">
    <property type="protein sequence ID" value="EDV21206.1"/>
    <property type="molecule type" value="Genomic_DNA"/>
</dbReference>
<name>B3S7J0_TRIAD</name>
<dbReference type="Gene3D" id="3.40.50.12780">
    <property type="entry name" value="N-terminal domain of ligase-like"/>
    <property type="match status" value="1"/>
</dbReference>
<evidence type="ECO:0000256" key="13">
    <source>
        <dbReference type="RuleBase" id="RU369030"/>
    </source>
</evidence>